<reference evidence="1" key="1">
    <citation type="submission" date="2021-12" db="EMBL/GenBank/DDBJ databases">
        <authorList>
            <person name="King R."/>
        </authorList>
    </citation>
    <scope>NUCLEOTIDE SEQUENCE</scope>
</reference>
<dbReference type="Proteomes" id="UP001153714">
    <property type="component" value="Chromosome 12"/>
</dbReference>
<dbReference type="OrthoDB" id="6749000at2759"/>
<organism evidence="1 2">
    <name type="scientific">Diatraea saccharalis</name>
    <name type="common">sugarcane borer</name>
    <dbReference type="NCBI Taxonomy" id="40085"/>
    <lineage>
        <taxon>Eukaryota</taxon>
        <taxon>Metazoa</taxon>
        <taxon>Ecdysozoa</taxon>
        <taxon>Arthropoda</taxon>
        <taxon>Hexapoda</taxon>
        <taxon>Insecta</taxon>
        <taxon>Pterygota</taxon>
        <taxon>Neoptera</taxon>
        <taxon>Endopterygota</taxon>
        <taxon>Lepidoptera</taxon>
        <taxon>Glossata</taxon>
        <taxon>Ditrysia</taxon>
        <taxon>Pyraloidea</taxon>
        <taxon>Crambidae</taxon>
        <taxon>Crambinae</taxon>
        <taxon>Diatraea</taxon>
    </lineage>
</organism>
<keyword evidence="2" id="KW-1185">Reference proteome</keyword>
<evidence type="ECO:0000313" key="2">
    <source>
        <dbReference type="Proteomes" id="UP001153714"/>
    </source>
</evidence>
<sequence length="258" mass="29824">MDCNENQNDNIRKIEDIIEIQRAKGNFNVRQVAFDLPWETDSTVSTSLTKSLESGLSKEKCKTGHKNIKKMRSKRLKCPLPDVVSWPSDSDITVLRMKLDQTNRELKNKVRTVVPGDGSHQPDSSSMVNLATLILQSQSPSKHSLNVEEYLLPLTSWEHCQDHVEKLPDEERQLETLPVILDSDKTNLNKSLRIQEDYNVYMSSRDSDYSKNTRKSKMARFLRLYFCPCCTCLYRLEKMQDEPSLPCFTNQKESINVF</sequence>
<dbReference type="AlphaFoldDB" id="A0A9N9QVD7"/>
<gene>
    <name evidence="1" type="ORF">DIATSA_LOCUS2252</name>
</gene>
<accession>A0A9N9QVD7</accession>
<name>A0A9N9QVD7_9NEOP</name>
<dbReference type="EMBL" id="OU893343">
    <property type="protein sequence ID" value="CAG9784141.1"/>
    <property type="molecule type" value="Genomic_DNA"/>
</dbReference>
<evidence type="ECO:0000313" key="1">
    <source>
        <dbReference type="EMBL" id="CAG9784141.1"/>
    </source>
</evidence>
<protein>
    <submittedName>
        <fullName evidence="1">Uncharacterized protein</fullName>
    </submittedName>
</protein>
<reference evidence="1" key="2">
    <citation type="submission" date="2022-10" db="EMBL/GenBank/DDBJ databases">
        <authorList>
            <consortium name="ENA_rothamsted_submissions"/>
            <consortium name="culmorum"/>
            <person name="King R."/>
        </authorList>
    </citation>
    <scope>NUCLEOTIDE SEQUENCE</scope>
</reference>
<proteinExistence type="predicted"/>